<keyword evidence="3" id="KW-0326">Glycosidase</keyword>
<dbReference type="PANTHER" id="PTHR43101">
    <property type="entry name" value="BETA-FRUCTOSIDASE"/>
    <property type="match status" value="1"/>
</dbReference>
<organism evidence="5 6">
    <name type="scientific">Streptomyces muensis</name>
    <dbReference type="NCBI Taxonomy" id="1077944"/>
    <lineage>
        <taxon>Bacteria</taxon>
        <taxon>Bacillati</taxon>
        <taxon>Actinomycetota</taxon>
        <taxon>Actinomycetes</taxon>
        <taxon>Kitasatosporales</taxon>
        <taxon>Streptomycetaceae</taxon>
        <taxon>Streptomyces</taxon>
    </lineage>
</organism>
<evidence type="ECO:0000313" key="6">
    <source>
        <dbReference type="Proteomes" id="UP001139384"/>
    </source>
</evidence>
<dbReference type="PANTHER" id="PTHR43101:SF1">
    <property type="entry name" value="BETA-FRUCTOSIDASE"/>
    <property type="match status" value="1"/>
</dbReference>
<proteinExistence type="inferred from homology"/>
<evidence type="ECO:0000259" key="4">
    <source>
        <dbReference type="Pfam" id="PF00251"/>
    </source>
</evidence>
<dbReference type="AlphaFoldDB" id="A0A9X1PZ75"/>
<evidence type="ECO:0000256" key="3">
    <source>
        <dbReference type="ARBA" id="ARBA00023295"/>
    </source>
</evidence>
<dbReference type="InterPro" id="IPR051214">
    <property type="entry name" value="GH32_Enzymes"/>
</dbReference>
<dbReference type="EMBL" id="JAKEIP010000058">
    <property type="protein sequence ID" value="MCF1595204.1"/>
    <property type="molecule type" value="Genomic_DNA"/>
</dbReference>
<keyword evidence="2 5" id="KW-0378">Hydrolase</keyword>
<dbReference type="InterPro" id="IPR023296">
    <property type="entry name" value="Glyco_hydro_beta-prop_sf"/>
</dbReference>
<feature type="domain" description="Glycosyl hydrolase family 32 N-terminal" evidence="4">
    <location>
        <begin position="37"/>
        <end position="232"/>
    </location>
</feature>
<dbReference type="InterPro" id="IPR013148">
    <property type="entry name" value="Glyco_hydro_32_N"/>
</dbReference>
<dbReference type="GO" id="GO:0016798">
    <property type="term" value="F:hydrolase activity, acting on glycosyl bonds"/>
    <property type="evidence" value="ECO:0007669"/>
    <property type="project" value="UniProtKB-KW"/>
</dbReference>
<comment type="caution">
    <text evidence="5">The sequence shown here is derived from an EMBL/GenBank/DDBJ whole genome shotgun (WGS) entry which is preliminary data.</text>
</comment>
<reference evidence="5" key="1">
    <citation type="submission" date="2022-01" db="EMBL/GenBank/DDBJ databases">
        <title>Draft Genome Sequences of Seven Type Strains of the Genus Streptomyces.</title>
        <authorList>
            <person name="Aziz S."/>
            <person name="Coretto E."/>
            <person name="Chronakova A."/>
            <person name="Sproer C."/>
            <person name="Huber K."/>
            <person name="Nouioui I."/>
            <person name="Gross H."/>
        </authorList>
    </citation>
    <scope>NUCLEOTIDE SEQUENCE</scope>
    <source>
        <strain evidence="5">DSM 103493</strain>
    </source>
</reference>
<protein>
    <submittedName>
        <fullName evidence="5">Glycosyl hydrolase family 32</fullName>
    </submittedName>
</protein>
<gene>
    <name evidence="5" type="ORF">L0P92_16715</name>
</gene>
<evidence type="ECO:0000256" key="2">
    <source>
        <dbReference type="ARBA" id="ARBA00022801"/>
    </source>
</evidence>
<name>A0A9X1PZ75_STRM4</name>
<dbReference type="Proteomes" id="UP001139384">
    <property type="component" value="Unassembled WGS sequence"/>
</dbReference>
<keyword evidence="6" id="KW-1185">Reference proteome</keyword>
<dbReference type="Gene3D" id="2.115.10.20">
    <property type="entry name" value="Glycosyl hydrolase domain, family 43"/>
    <property type="match status" value="1"/>
</dbReference>
<dbReference type="SUPFAM" id="SSF75005">
    <property type="entry name" value="Arabinanase/levansucrase/invertase"/>
    <property type="match status" value="1"/>
</dbReference>
<sequence length="311" mass="34534">MLHLPDAWVWDSWYARDDQDRHHAFFLRASRSLLDPERRHERAHVGHAVSADLRTWQLTADALVPADGPAWDDLAIWTGNVVRGPDRRWYLFYTGVTQGDGRLVQRIGLAISDDLVTWRRHGNAPLVEPDATWYEDCDATDRAGEAWRDPWVFPDPGGSGWHMLITAHSKAGPSGARGVIGHAQSPDLLHWEVRPPLTEPAGFGHLEVPQVAVVDGQPLLLFCTNLSENDTSSRILAVPGPSVTGPWDIAQARPVPVPNLYAARLVQDVDDSWHLIGFLEEREGRFAGELSDPVPVRYSAGTLTPATLCPR</sequence>
<dbReference type="RefSeq" id="WP_234763509.1">
    <property type="nucleotide sequence ID" value="NZ_JAKEIP010000058.1"/>
</dbReference>
<evidence type="ECO:0000313" key="5">
    <source>
        <dbReference type="EMBL" id="MCF1595204.1"/>
    </source>
</evidence>
<dbReference type="CDD" id="cd18609">
    <property type="entry name" value="GH32-like"/>
    <property type="match status" value="1"/>
</dbReference>
<comment type="similarity">
    <text evidence="1">Belongs to the glycosyl hydrolase 32 family.</text>
</comment>
<evidence type="ECO:0000256" key="1">
    <source>
        <dbReference type="ARBA" id="ARBA00009902"/>
    </source>
</evidence>
<dbReference type="Pfam" id="PF00251">
    <property type="entry name" value="Glyco_hydro_32N"/>
    <property type="match status" value="1"/>
</dbReference>
<accession>A0A9X1PZ75</accession>